<dbReference type="EMBL" id="DXEI01000011">
    <property type="protein sequence ID" value="HIX93907.1"/>
    <property type="molecule type" value="Genomic_DNA"/>
</dbReference>
<dbReference type="NCBIfam" id="TIGR01863">
    <property type="entry name" value="cas_Csd1"/>
    <property type="match status" value="1"/>
</dbReference>
<name>A0A9D2BUD6_9FIRM</name>
<proteinExistence type="predicted"/>
<reference evidence="1" key="2">
    <citation type="submission" date="2021-04" db="EMBL/GenBank/DDBJ databases">
        <authorList>
            <person name="Gilroy R."/>
        </authorList>
    </citation>
    <scope>NUCLEOTIDE SEQUENCE</scope>
    <source>
        <strain evidence="1">ChiHecec2B26-7398</strain>
    </source>
</reference>
<sequence>MILQALTQYYEALLDAGKITRPGWVKAKVSFALCLDDAGQITQLLHLQKEIQRGKKTVLAPQELDMPSPVKRTVGVAANFLCDNSSYLLGVDDKGKPARSLECFSAAKALHLALLKEVDSPAAQAVLRFFESWDPAQAAEHPALQEDWADLMKGGNLTFWYKDAPAAADPEIAAAWQQRYESGGEEAEDALCLVTGRHATLARLHPSIKGVAGAQVIGASLVAFNAPAFCSYGHEQGANAPTGEYAAFAYATALNTLLADRDHVCRVGDTTIVFWAANAEPAYQDFMMDSLFNDSYSEQELLATLHQLANGESIDWDQTRLDPAIRFYVLGLAPNAARLSVRFFWQNSFGTLARNIARHYERLDIVRPSFDKFPTLPVWRLVKETVRRPTPGAAPADPSPRLAGDLLLAVLNDAPYPATLLDGVSLRIRAERDVARGKAAILKAYYLRNSSDKTIKEVMTVELNEQSAYLPYVLGRLFSVLEAVQQSANPGINTTIKDRYFNSASATPAAVFPLLINLAQKHLAKLDGGLATYYDKKITELNSRITCTLPARMSLPEQSAFQIGYYHETQKRYAKKEEN</sequence>
<reference evidence="1" key="1">
    <citation type="journal article" date="2021" name="PeerJ">
        <title>Extensive microbial diversity within the chicken gut microbiome revealed by metagenomics and culture.</title>
        <authorList>
            <person name="Gilroy R."/>
            <person name="Ravi A."/>
            <person name="Getino M."/>
            <person name="Pursley I."/>
            <person name="Horton D.L."/>
            <person name="Alikhan N.F."/>
            <person name="Baker D."/>
            <person name="Gharbi K."/>
            <person name="Hall N."/>
            <person name="Watson M."/>
            <person name="Adriaenssens E.M."/>
            <person name="Foster-Nyarko E."/>
            <person name="Jarju S."/>
            <person name="Secka A."/>
            <person name="Antonio M."/>
            <person name="Oren A."/>
            <person name="Chaudhuri R.R."/>
            <person name="La Ragione R."/>
            <person name="Hildebrand F."/>
            <person name="Pallen M.J."/>
        </authorList>
    </citation>
    <scope>NUCLEOTIDE SEQUENCE</scope>
    <source>
        <strain evidence="1">ChiHecec2B26-7398</strain>
    </source>
</reference>
<dbReference type="AlphaFoldDB" id="A0A9D2BUD6"/>
<dbReference type="Proteomes" id="UP000886751">
    <property type="component" value="Unassembled WGS sequence"/>
</dbReference>
<accession>A0A9D2BUD6</accession>
<evidence type="ECO:0000313" key="2">
    <source>
        <dbReference type="Proteomes" id="UP000886751"/>
    </source>
</evidence>
<evidence type="ECO:0000313" key="1">
    <source>
        <dbReference type="EMBL" id="HIX93907.1"/>
    </source>
</evidence>
<dbReference type="CDD" id="cd09757">
    <property type="entry name" value="Cas8c_I-C"/>
    <property type="match status" value="1"/>
</dbReference>
<organism evidence="1 2">
    <name type="scientific">Candidatus Gemmiger excrementipullorum</name>
    <dbReference type="NCBI Taxonomy" id="2838610"/>
    <lineage>
        <taxon>Bacteria</taxon>
        <taxon>Bacillati</taxon>
        <taxon>Bacillota</taxon>
        <taxon>Clostridia</taxon>
        <taxon>Eubacteriales</taxon>
        <taxon>Gemmiger</taxon>
    </lineage>
</organism>
<dbReference type="Pfam" id="PF09709">
    <property type="entry name" value="Cas_Csd1"/>
    <property type="match status" value="1"/>
</dbReference>
<protein>
    <submittedName>
        <fullName evidence="1">Type I-C CRISPR-associated protein Cas8c/Csd1</fullName>
    </submittedName>
</protein>
<gene>
    <name evidence="1" type="primary">cas8c</name>
    <name evidence="1" type="ORF">H9846_00385</name>
</gene>
<comment type="caution">
    <text evidence="1">The sequence shown here is derived from an EMBL/GenBank/DDBJ whole genome shotgun (WGS) entry which is preliminary data.</text>
</comment>
<dbReference type="InterPro" id="IPR010144">
    <property type="entry name" value="CRISPR-assoc_prot_Csd1-typ"/>
</dbReference>